<proteinExistence type="predicted"/>
<accession>A0A6G1D3R3</accession>
<organism evidence="3 4">
    <name type="scientific">Oryza meyeriana var. granulata</name>
    <dbReference type="NCBI Taxonomy" id="110450"/>
    <lineage>
        <taxon>Eukaryota</taxon>
        <taxon>Viridiplantae</taxon>
        <taxon>Streptophyta</taxon>
        <taxon>Embryophyta</taxon>
        <taxon>Tracheophyta</taxon>
        <taxon>Spermatophyta</taxon>
        <taxon>Magnoliopsida</taxon>
        <taxon>Liliopsida</taxon>
        <taxon>Poales</taxon>
        <taxon>Poaceae</taxon>
        <taxon>BOP clade</taxon>
        <taxon>Oryzoideae</taxon>
        <taxon>Oryzeae</taxon>
        <taxon>Oryzinae</taxon>
        <taxon>Oryza</taxon>
        <taxon>Oryza meyeriana</taxon>
    </lineage>
</organism>
<dbReference type="Proteomes" id="UP000479710">
    <property type="component" value="Unassembled WGS sequence"/>
</dbReference>
<dbReference type="AlphaFoldDB" id="A0A6G1D3R3"/>
<feature type="chain" id="PRO_5026220595" description="Secreted protein" evidence="2">
    <location>
        <begin position="27"/>
        <end position="67"/>
    </location>
</feature>
<comment type="caution">
    <text evidence="3">The sequence shown here is derived from an EMBL/GenBank/DDBJ whole genome shotgun (WGS) entry which is preliminary data.</text>
</comment>
<evidence type="ECO:0000313" key="4">
    <source>
        <dbReference type="Proteomes" id="UP000479710"/>
    </source>
</evidence>
<dbReference type="EMBL" id="SPHZ02000007">
    <property type="protein sequence ID" value="KAF0907051.1"/>
    <property type="molecule type" value="Genomic_DNA"/>
</dbReference>
<sequence>MAASSLAPRRLKGLTLILAVVRGDLGLLTTTTPPSRTARRPSAADASSAIAAGDCMSSGSRWLQLQG</sequence>
<reference evidence="3 4" key="1">
    <citation type="submission" date="2019-11" db="EMBL/GenBank/DDBJ databases">
        <title>Whole genome sequence of Oryza granulata.</title>
        <authorList>
            <person name="Li W."/>
        </authorList>
    </citation>
    <scope>NUCLEOTIDE SEQUENCE [LARGE SCALE GENOMIC DNA]</scope>
    <source>
        <strain evidence="4">cv. Menghai</strain>
        <tissue evidence="3">Leaf</tissue>
    </source>
</reference>
<evidence type="ECO:0000256" key="1">
    <source>
        <dbReference type="SAM" id="MobiDB-lite"/>
    </source>
</evidence>
<evidence type="ECO:0000313" key="3">
    <source>
        <dbReference type="EMBL" id="KAF0907051.1"/>
    </source>
</evidence>
<evidence type="ECO:0000256" key="2">
    <source>
        <dbReference type="SAM" id="SignalP"/>
    </source>
</evidence>
<protein>
    <recommendedName>
        <fullName evidence="5">Secreted protein</fullName>
    </recommendedName>
</protein>
<gene>
    <name evidence="3" type="ORF">E2562_014657</name>
</gene>
<feature type="region of interest" description="Disordered" evidence="1">
    <location>
        <begin position="29"/>
        <end position="48"/>
    </location>
</feature>
<keyword evidence="4" id="KW-1185">Reference proteome</keyword>
<feature type="signal peptide" evidence="2">
    <location>
        <begin position="1"/>
        <end position="26"/>
    </location>
</feature>
<name>A0A6G1D3R3_9ORYZ</name>
<keyword evidence="2" id="KW-0732">Signal</keyword>
<evidence type="ECO:0008006" key="5">
    <source>
        <dbReference type="Google" id="ProtNLM"/>
    </source>
</evidence>